<dbReference type="SUPFAM" id="SSF51735">
    <property type="entry name" value="NAD(P)-binding Rossmann-fold domains"/>
    <property type="match status" value="1"/>
</dbReference>
<comment type="catalytic activity">
    <reaction evidence="10">
        <text>(6S)-5,6,7,8-tetrahydrofolate + NADP(+) = 7,8-dihydrofolate + NADPH + H(+)</text>
        <dbReference type="Rhea" id="RHEA:15009"/>
        <dbReference type="ChEBI" id="CHEBI:15378"/>
        <dbReference type="ChEBI" id="CHEBI:57451"/>
        <dbReference type="ChEBI" id="CHEBI:57453"/>
        <dbReference type="ChEBI" id="CHEBI:57783"/>
        <dbReference type="ChEBI" id="CHEBI:58349"/>
        <dbReference type="EC" id="1.5.1.3"/>
    </reaction>
</comment>
<comment type="catalytic activity">
    <reaction evidence="11">
        <text>7,8-dihydromonapterin + NADPH + H(+) = 5,6,7,8-tetrahydromonapterin + NADP(+)</text>
        <dbReference type="Rhea" id="RHEA:34847"/>
        <dbReference type="ChEBI" id="CHEBI:15378"/>
        <dbReference type="ChEBI" id="CHEBI:57783"/>
        <dbReference type="ChEBI" id="CHEBI:58349"/>
        <dbReference type="ChEBI" id="CHEBI:71175"/>
        <dbReference type="ChEBI" id="CHEBI:71177"/>
        <dbReference type="EC" id="1.5.1.50"/>
    </reaction>
</comment>
<dbReference type="InterPro" id="IPR036291">
    <property type="entry name" value="NAD(P)-bd_dom_sf"/>
</dbReference>
<evidence type="ECO:0000256" key="2">
    <source>
        <dbReference type="ARBA" id="ARBA00022563"/>
    </source>
</evidence>
<dbReference type="NCBIfam" id="NF005066">
    <property type="entry name" value="PRK06483.1"/>
    <property type="match status" value="1"/>
</dbReference>
<dbReference type="AlphaFoldDB" id="A0A4P6PC39"/>
<evidence type="ECO:0000313" key="12">
    <source>
        <dbReference type="EMBL" id="QBG37292.1"/>
    </source>
</evidence>
<organism evidence="12 13">
    <name type="scientific">Litorilituus sediminis</name>
    <dbReference type="NCBI Taxonomy" id="718192"/>
    <lineage>
        <taxon>Bacteria</taxon>
        <taxon>Pseudomonadati</taxon>
        <taxon>Pseudomonadota</taxon>
        <taxon>Gammaproteobacteria</taxon>
        <taxon>Alteromonadales</taxon>
        <taxon>Colwelliaceae</taxon>
        <taxon>Litorilituus</taxon>
    </lineage>
</organism>
<keyword evidence="2" id="KW-0554">One-carbon metabolism</keyword>
<gene>
    <name evidence="12" type="ORF">EMK97_16885</name>
</gene>
<keyword evidence="4 12" id="KW-0560">Oxidoreductase</keyword>
<protein>
    <recommendedName>
        <fullName evidence="8">Dihydromonapterin reductase</fullName>
        <ecNumber evidence="1">1.5.1.3</ecNumber>
        <ecNumber evidence="7">1.5.1.50</ecNumber>
    </recommendedName>
    <alternativeName>
        <fullName evidence="9">Dihydrofolate reductase</fullName>
    </alternativeName>
</protein>
<dbReference type="PRINTS" id="PR00081">
    <property type="entry name" value="GDHRDH"/>
</dbReference>
<proteinExistence type="inferred from homology"/>
<reference evidence="12 13" key="1">
    <citation type="submission" date="2018-12" db="EMBL/GenBank/DDBJ databases">
        <title>Complete genome of Litorilituus sediminis.</title>
        <authorList>
            <person name="Liu A."/>
            <person name="Rong J."/>
        </authorList>
    </citation>
    <scope>NUCLEOTIDE SEQUENCE [LARGE SCALE GENOMIC DNA]</scope>
    <source>
        <strain evidence="12 13">JCM 17549</strain>
    </source>
</reference>
<dbReference type="RefSeq" id="WP_130603958.1">
    <property type="nucleotide sequence ID" value="NZ_CP034759.1"/>
</dbReference>
<dbReference type="EMBL" id="CP034759">
    <property type="protein sequence ID" value="QBG37292.1"/>
    <property type="molecule type" value="Genomic_DNA"/>
</dbReference>
<dbReference type="EC" id="1.5.1.50" evidence="7"/>
<evidence type="ECO:0000256" key="5">
    <source>
        <dbReference type="ARBA" id="ARBA00037508"/>
    </source>
</evidence>
<comment type="function">
    <text evidence="5">Catalyzes the reduction of dihydromonapterin to tetrahydromonapterin. Also has lower activity with dihydrofolate.</text>
</comment>
<evidence type="ECO:0000256" key="8">
    <source>
        <dbReference type="ARBA" id="ARBA00039631"/>
    </source>
</evidence>
<sequence>MKQAVLITGVGKRLGLALASHLLANGYHVIGTYRRSYPVLDELRSQGADLYQVDFYQQAQVDSFIEQIKANYQSLRAIVHNASDWLPDQIQAGSDIKQAQVLEKMMSIHVGIPYQLNLALQSLLRNHESRFKDIIHISDYVAEKGSKKHMAYAASKAALNSLTMSFASLLAPDVKVNSISPAMIKFNEGDDDAYKEKALAKALLPKEAGFSEIINAIDFILASDFMTGRNLQLDGGRHLK</sequence>
<dbReference type="Proteomes" id="UP000290244">
    <property type="component" value="Chromosome"/>
</dbReference>
<keyword evidence="3" id="KW-0521">NADP</keyword>
<evidence type="ECO:0000256" key="1">
    <source>
        <dbReference type="ARBA" id="ARBA00012856"/>
    </source>
</evidence>
<comment type="similarity">
    <text evidence="6">Belongs to the short-chain dehydrogenases/reductases (SDR) family. FolM subfamily.</text>
</comment>
<evidence type="ECO:0000256" key="10">
    <source>
        <dbReference type="ARBA" id="ARBA00048873"/>
    </source>
</evidence>
<accession>A0A4P6PC39</accession>
<dbReference type="Gene3D" id="3.40.50.720">
    <property type="entry name" value="NAD(P)-binding Rossmann-like Domain"/>
    <property type="match status" value="1"/>
</dbReference>
<evidence type="ECO:0000313" key="13">
    <source>
        <dbReference type="Proteomes" id="UP000290244"/>
    </source>
</evidence>
<dbReference type="GO" id="GO:0006730">
    <property type="term" value="P:one-carbon metabolic process"/>
    <property type="evidence" value="ECO:0007669"/>
    <property type="project" value="UniProtKB-KW"/>
</dbReference>
<evidence type="ECO:0000256" key="4">
    <source>
        <dbReference type="ARBA" id="ARBA00023002"/>
    </source>
</evidence>
<dbReference type="Pfam" id="PF13561">
    <property type="entry name" value="adh_short_C2"/>
    <property type="match status" value="1"/>
</dbReference>
<dbReference type="EC" id="1.5.1.3" evidence="1"/>
<dbReference type="PANTHER" id="PTHR43639">
    <property type="entry name" value="OXIDOREDUCTASE, SHORT-CHAIN DEHYDROGENASE/REDUCTASE FAMILY (AFU_ORTHOLOGUE AFUA_5G02870)"/>
    <property type="match status" value="1"/>
</dbReference>
<dbReference type="PANTHER" id="PTHR43639:SF6">
    <property type="entry name" value="DIHYDROMONAPTERIN REDUCTASE"/>
    <property type="match status" value="1"/>
</dbReference>
<evidence type="ECO:0000256" key="3">
    <source>
        <dbReference type="ARBA" id="ARBA00022857"/>
    </source>
</evidence>
<dbReference type="InterPro" id="IPR002347">
    <property type="entry name" value="SDR_fam"/>
</dbReference>
<evidence type="ECO:0000256" key="6">
    <source>
        <dbReference type="ARBA" id="ARBA00038212"/>
    </source>
</evidence>
<dbReference type="PROSITE" id="PS00061">
    <property type="entry name" value="ADH_SHORT"/>
    <property type="match status" value="1"/>
</dbReference>
<dbReference type="InterPro" id="IPR020904">
    <property type="entry name" value="Sc_DH/Rdtase_CS"/>
</dbReference>
<evidence type="ECO:0000256" key="9">
    <source>
        <dbReference type="ARBA" id="ARBA00042299"/>
    </source>
</evidence>
<dbReference type="KEGG" id="lsd:EMK97_16885"/>
<evidence type="ECO:0000256" key="7">
    <source>
        <dbReference type="ARBA" id="ARBA00039145"/>
    </source>
</evidence>
<keyword evidence="13" id="KW-1185">Reference proteome</keyword>
<name>A0A4P6PC39_9GAMM</name>
<evidence type="ECO:0000256" key="11">
    <source>
        <dbReference type="ARBA" id="ARBA00049376"/>
    </source>
</evidence>
<dbReference type="OrthoDB" id="9793499at2"/>
<dbReference type="GO" id="GO:0004146">
    <property type="term" value="F:dihydrofolate reductase activity"/>
    <property type="evidence" value="ECO:0007669"/>
    <property type="project" value="UniProtKB-EC"/>
</dbReference>